<gene>
    <name evidence="1" type="ORF">ACFQ3U_12380</name>
</gene>
<reference evidence="2" key="1">
    <citation type="journal article" date="2019" name="Int. J. Syst. Evol. Microbiol.">
        <title>The Global Catalogue of Microorganisms (GCM) 10K type strain sequencing project: providing services to taxonomists for standard genome sequencing and annotation.</title>
        <authorList>
            <consortium name="The Broad Institute Genomics Platform"/>
            <consortium name="The Broad Institute Genome Sequencing Center for Infectious Disease"/>
            <person name="Wu L."/>
            <person name="Ma J."/>
        </authorList>
    </citation>
    <scope>NUCLEOTIDE SEQUENCE [LARGE SCALE GENOMIC DNA]</scope>
    <source>
        <strain evidence="2">CCUG 50213</strain>
    </source>
</reference>
<proteinExistence type="predicted"/>
<comment type="caution">
    <text evidence="1">The sequence shown here is derived from an EMBL/GenBank/DDBJ whole genome shotgun (WGS) entry which is preliminary data.</text>
</comment>
<dbReference type="Proteomes" id="UP001597181">
    <property type="component" value="Unassembled WGS sequence"/>
</dbReference>
<dbReference type="RefSeq" id="WP_343960674.1">
    <property type="nucleotide sequence ID" value="NZ_BAAAKZ010000008.1"/>
</dbReference>
<protein>
    <recommendedName>
        <fullName evidence="3">Tail protein</fullName>
    </recommendedName>
</protein>
<evidence type="ECO:0000313" key="1">
    <source>
        <dbReference type="EMBL" id="MFD1202689.1"/>
    </source>
</evidence>
<keyword evidence="2" id="KW-1185">Reference proteome</keyword>
<evidence type="ECO:0000313" key="2">
    <source>
        <dbReference type="Proteomes" id="UP001597181"/>
    </source>
</evidence>
<dbReference type="EMBL" id="JBHTLY010000005">
    <property type="protein sequence ID" value="MFD1202689.1"/>
    <property type="molecule type" value="Genomic_DNA"/>
</dbReference>
<evidence type="ECO:0008006" key="3">
    <source>
        <dbReference type="Google" id="ProtNLM"/>
    </source>
</evidence>
<name>A0ABW3TR89_9MICO</name>
<sequence>MSTGYLRLAHLEFHGGAREGWGFSGLDDWLSLTAAKSTGSPRPTAHGSFDPGRPWRESAAFSVKVHYLGSTQEEAVLALRELTALGAYTTLIEATADVGDGRMTRQVQVANIDIPDTHGSDTVEATVYMLAPDPFAYGAEIVQTVGVPVAGEGVASPLIDPFQEVGGGNPGRVTVTNAGSAPTTVRIDIAGGVEGVQVQVVETGEVLRFDRLIPDGAVVQFDSRTGRATLDGQSDVTGFMVYDDWPQIPPQATRTFQFTPLGAVTGAPTMTVRTAPAYF</sequence>
<organism evidence="1 2">
    <name type="scientific">Leucobacter albus</name>
    <dbReference type="NCBI Taxonomy" id="272210"/>
    <lineage>
        <taxon>Bacteria</taxon>
        <taxon>Bacillati</taxon>
        <taxon>Actinomycetota</taxon>
        <taxon>Actinomycetes</taxon>
        <taxon>Micrococcales</taxon>
        <taxon>Microbacteriaceae</taxon>
        <taxon>Leucobacter</taxon>
    </lineage>
</organism>
<accession>A0ABW3TR89</accession>